<dbReference type="Gene3D" id="3.40.50.2300">
    <property type="match status" value="1"/>
</dbReference>
<dbReference type="GO" id="GO:0004725">
    <property type="term" value="F:protein tyrosine phosphatase activity"/>
    <property type="evidence" value="ECO:0007669"/>
    <property type="project" value="UniProtKB-EC"/>
</dbReference>
<reference evidence="8" key="2">
    <citation type="journal article" date="2021" name="PeerJ">
        <title>Extensive microbial diversity within the chicken gut microbiome revealed by metagenomics and culture.</title>
        <authorList>
            <person name="Gilroy R."/>
            <person name="Ravi A."/>
            <person name="Getino M."/>
            <person name="Pursley I."/>
            <person name="Horton D.L."/>
            <person name="Alikhan N.F."/>
            <person name="Baker D."/>
            <person name="Gharbi K."/>
            <person name="Hall N."/>
            <person name="Watson M."/>
            <person name="Adriaenssens E.M."/>
            <person name="Foster-Nyarko E."/>
            <person name="Jarju S."/>
            <person name="Secka A."/>
            <person name="Antonio M."/>
            <person name="Oren A."/>
            <person name="Chaudhuri R.R."/>
            <person name="La Ragione R."/>
            <person name="Hildebrand F."/>
            <person name="Pallen M.J."/>
        </authorList>
    </citation>
    <scope>NUCLEOTIDE SEQUENCE</scope>
    <source>
        <strain evidence="8">517</strain>
    </source>
</reference>
<dbReference type="InterPro" id="IPR017867">
    <property type="entry name" value="Tyr_phospatase_low_mol_wt"/>
</dbReference>
<keyword evidence="4" id="KW-0904">Protein phosphatase</keyword>
<keyword evidence="3" id="KW-0378">Hydrolase</keyword>
<comment type="catalytic activity">
    <reaction evidence="5">
        <text>O-phospho-L-tyrosyl-[protein] + H2O = L-tyrosyl-[protein] + phosphate</text>
        <dbReference type="Rhea" id="RHEA:10684"/>
        <dbReference type="Rhea" id="RHEA-COMP:10136"/>
        <dbReference type="Rhea" id="RHEA-COMP:20101"/>
        <dbReference type="ChEBI" id="CHEBI:15377"/>
        <dbReference type="ChEBI" id="CHEBI:43474"/>
        <dbReference type="ChEBI" id="CHEBI:46858"/>
        <dbReference type="ChEBI" id="CHEBI:61978"/>
        <dbReference type="EC" id="3.1.3.48"/>
    </reaction>
</comment>
<protein>
    <recommendedName>
        <fullName evidence="2">protein-tyrosine-phosphatase</fullName>
        <ecNumber evidence="2">3.1.3.48</ecNumber>
    </recommendedName>
</protein>
<evidence type="ECO:0000256" key="6">
    <source>
        <dbReference type="PIRSR" id="PIRSR617867-1"/>
    </source>
</evidence>
<gene>
    <name evidence="8" type="ORF">IAB16_06555</name>
</gene>
<sequence>MIKILFVCHGNICRSPMAEFVMKDIVEKAGIGDRVYIASAATSSEEIGSPVHRGTVRELEKRGISCAGKYAVRLEKSDYGYYDYIVGMDIFNLRNMLRLFGGDPENKVRLLMSFAGESRDVDDPWYTRDFETAYRDISTGCAALAEIVGRELHG</sequence>
<feature type="domain" description="Phosphotyrosine protein phosphatase I" evidence="7">
    <location>
        <begin position="2"/>
        <end position="147"/>
    </location>
</feature>
<evidence type="ECO:0000313" key="8">
    <source>
        <dbReference type="EMBL" id="MBO8424663.1"/>
    </source>
</evidence>
<evidence type="ECO:0000256" key="1">
    <source>
        <dbReference type="ARBA" id="ARBA00011063"/>
    </source>
</evidence>
<feature type="active site" description="Nucleophile" evidence="6">
    <location>
        <position position="8"/>
    </location>
</feature>
<dbReference type="SMART" id="SM00226">
    <property type="entry name" value="LMWPc"/>
    <property type="match status" value="1"/>
</dbReference>
<dbReference type="InterPro" id="IPR023485">
    <property type="entry name" value="Ptyr_pPase"/>
</dbReference>
<name>A0A940IDU4_9FIRM</name>
<dbReference type="CDD" id="cd16343">
    <property type="entry name" value="LMWPTP"/>
    <property type="match status" value="1"/>
</dbReference>
<feature type="active site" evidence="6">
    <location>
        <position position="14"/>
    </location>
</feature>
<dbReference type="Proteomes" id="UP000727857">
    <property type="component" value="Unassembled WGS sequence"/>
</dbReference>
<evidence type="ECO:0000256" key="2">
    <source>
        <dbReference type="ARBA" id="ARBA00013064"/>
    </source>
</evidence>
<dbReference type="InterPro" id="IPR050438">
    <property type="entry name" value="LMW_PTPase"/>
</dbReference>
<evidence type="ECO:0000313" key="9">
    <source>
        <dbReference type="Proteomes" id="UP000727857"/>
    </source>
</evidence>
<accession>A0A940IDU4</accession>
<evidence type="ECO:0000259" key="7">
    <source>
        <dbReference type="SMART" id="SM00226"/>
    </source>
</evidence>
<comment type="caution">
    <text evidence="8">The sequence shown here is derived from an EMBL/GenBank/DDBJ whole genome shotgun (WGS) entry which is preliminary data.</text>
</comment>
<dbReference type="EMBL" id="JADINF010000165">
    <property type="protein sequence ID" value="MBO8424663.1"/>
    <property type="molecule type" value="Genomic_DNA"/>
</dbReference>
<dbReference type="SUPFAM" id="SSF52788">
    <property type="entry name" value="Phosphotyrosine protein phosphatases I"/>
    <property type="match status" value="1"/>
</dbReference>
<dbReference type="EC" id="3.1.3.48" evidence="2"/>
<dbReference type="AlphaFoldDB" id="A0A940IDU4"/>
<evidence type="ECO:0000256" key="4">
    <source>
        <dbReference type="ARBA" id="ARBA00022912"/>
    </source>
</evidence>
<dbReference type="PRINTS" id="PR00719">
    <property type="entry name" value="LMWPTPASE"/>
</dbReference>
<dbReference type="PANTHER" id="PTHR11717:SF7">
    <property type="entry name" value="LOW MOLECULAR WEIGHT PHOSPHOTYROSINE PROTEIN PHOSPHATASE"/>
    <property type="match status" value="1"/>
</dbReference>
<comment type="similarity">
    <text evidence="1">Belongs to the low molecular weight phosphotyrosine protein phosphatase family.</text>
</comment>
<dbReference type="Pfam" id="PF01451">
    <property type="entry name" value="LMWPc"/>
    <property type="match status" value="1"/>
</dbReference>
<evidence type="ECO:0000256" key="5">
    <source>
        <dbReference type="ARBA" id="ARBA00051722"/>
    </source>
</evidence>
<evidence type="ECO:0000256" key="3">
    <source>
        <dbReference type="ARBA" id="ARBA00022801"/>
    </source>
</evidence>
<dbReference type="PANTHER" id="PTHR11717">
    <property type="entry name" value="LOW MOLECULAR WEIGHT PROTEIN TYROSINE PHOSPHATASE"/>
    <property type="match status" value="1"/>
</dbReference>
<feature type="active site" description="Proton donor" evidence="6">
    <location>
        <position position="123"/>
    </location>
</feature>
<proteinExistence type="inferred from homology"/>
<organism evidence="8 9">
    <name type="scientific">Candidatus Stercoripulliclostridium pullicola</name>
    <dbReference type="NCBI Taxonomy" id="2840953"/>
    <lineage>
        <taxon>Bacteria</taxon>
        <taxon>Bacillati</taxon>
        <taxon>Bacillota</taxon>
        <taxon>Clostridia</taxon>
        <taxon>Eubacteriales</taxon>
        <taxon>Candidatus Stercoripulliclostridium</taxon>
    </lineage>
</organism>
<reference evidence="8" key="1">
    <citation type="submission" date="2020-10" db="EMBL/GenBank/DDBJ databases">
        <authorList>
            <person name="Gilroy R."/>
        </authorList>
    </citation>
    <scope>NUCLEOTIDE SEQUENCE</scope>
    <source>
        <strain evidence="8">517</strain>
    </source>
</reference>
<dbReference type="InterPro" id="IPR036196">
    <property type="entry name" value="Ptyr_pPase_sf"/>
</dbReference>